<dbReference type="AlphaFoldDB" id="A0A1J6IE20"/>
<feature type="coiled-coil region" evidence="1">
    <location>
        <begin position="326"/>
        <end position="360"/>
    </location>
</feature>
<gene>
    <name evidence="3" type="ORF">A4A49_10769</name>
</gene>
<comment type="caution">
    <text evidence="3">The sequence shown here is derived from an EMBL/GenBank/DDBJ whole genome shotgun (WGS) entry which is preliminary data.</text>
</comment>
<feature type="compositionally biased region" description="Polar residues" evidence="2">
    <location>
        <begin position="130"/>
        <end position="147"/>
    </location>
</feature>
<name>A0A1J6IE20_NICAT</name>
<dbReference type="PANTHER" id="PTHR33144:SF35">
    <property type="entry name" value="TRANSPOSASE, PTTA_EN_SPM, PLANT-RELATED"/>
    <property type="match status" value="1"/>
</dbReference>
<reference evidence="3" key="1">
    <citation type="submission" date="2016-11" db="EMBL/GenBank/DDBJ databases">
        <title>The genome of Nicotiana attenuata.</title>
        <authorList>
            <person name="Xu S."/>
            <person name="Brockmoeller T."/>
            <person name="Gaquerel E."/>
            <person name="Navarro A."/>
            <person name="Kuhl H."/>
            <person name="Gase K."/>
            <person name="Ling Z."/>
            <person name="Zhou W."/>
            <person name="Kreitzer C."/>
            <person name="Stanke M."/>
            <person name="Tang H."/>
            <person name="Lyons E."/>
            <person name="Pandey P."/>
            <person name="Pandey S.P."/>
            <person name="Timmermann B."/>
            <person name="Baldwin I.T."/>
        </authorList>
    </citation>
    <scope>NUCLEOTIDE SEQUENCE [LARGE SCALE GENOMIC DNA]</scope>
    <source>
        <strain evidence="3">UT</strain>
    </source>
</reference>
<evidence type="ECO:0000256" key="2">
    <source>
        <dbReference type="SAM" id="MobiDB-lite"/>
    </source>
</evidence>
<protein>
    <submittedName>
        <fullName evidence="3">Uncharacterized protein</fullName>
    </submittedName>
</protein>
<proteinExistence type="predicted"/>
<feature type="region of interest" description="Disordered" evidence="2">
    <location>
        <begin position="390"/>
        <end position="411"/>
    </location>
</feature>
<dbReference type="SMR" id="A0A1J6IE20"/>
<sequence>MSQERPSKPKRKTSATYAKPGTMASLANQIRSSFSQKYGVSARQSKKDLSNIIEENLPQYPGVVAHVQTRSTTAAKYIVPAKQSNKEHPNITEENLVLPQYSGVAAHVQTRSTTPATQVIDEQVEEQVQLGSTTPTVDEQSEEQGPSIQPRKREFGRFLGTLARNATLCPLDILDWRMDTKEDIWEYTKDKYDIPEAGKKYMQAAWRKHKSRLKKDHFDSYHNDEARLQNIPEDVPASQFKELLRGQNEGKVGSSGIWNNPQVVEVFHPIEFWGGGTFSQQNENGNESVDAFASVMGPEHPGRLRLYGRGVTRTSLRGKVGCFESSSNTTNSLQKMEEKIQRMEEKIEEQKATIRQEVVADVLVRLQLSGIDIDANVILAALGDNSPREASSAQRATLQPIRRPSTDSNKEGQLIRDATSQSLVGFSASVIVIFAPISVGFIAAHVTCPNSANALSLIALLTALGA</sequence>
<evidence type="ECO:0000256" key="1">
    <source>
        <dbReference type="SAM" id="Coils"/>
    </source>
</evidence>
<feature type="region of interest" description="Disordered" evidence="2">
    <location>
        <begin position="130"/>
        <end position="152"/>
    </location>
</feature>
<accession>A0A1J6IE20</accession>
<evidence type="ECO:0000313" key="4">
    <source>
        <dbReference type="Proteomes" id="UP000187609"/>
    </source>
</evidence>
<evidence type="ECO:0000313" key="3">
    <source>
        <dbReference type="EMBL" id="OIS96022.1"/>
    </source>
</evidence>
<dbReference type="PANTHER" id="PTHR33144">
    <property type="entry name" value="OS10G0409366 PROTEIN-RELATED"/>
    <property type="match status" value="1"/>
</dbReference>
<dbReference type="Gramene" id="OIS96022">
    <property type="protein sequence ID" value="OIS96022"/>
    <property type="gene ID" value="A4A49_10769"/>
</dbReference>
<keyword evidence="1" id="KW-0175">Coiled coil</keyword>
<dbReference type="EMBL" id="MJEQ01037194">
    <property type="protein sequence ID" value="OIS96022.1"/>
    <property type="molecule type" value="Genomic_DNA"/>
</dbReference>
<dbReference type="STRING" id="49451.A0A1J6IE20"/>
<dbReference type="Proteomes" id="UP000187609">
    <property type="component" value="Unassembled WGS sequence"/>
</dbReference>
<organism evidence="3 4">
    <name type="scientific">Nicotiana attenuata</name>
    <name type="common">Coyote tobacco</name>
    <dbReference type="NCBI Taxonomy" id="49451"/>
    <lineage>
        <taxon>Eukaryota</taxon>
        <taxon>Viridiplantae</taxon>
        <taxon>Streptophyta</taxon>
        <taxon>Embryophyta</taxon>
        <taxon>Tracheophyta</taxon>
        <taxon>Spermatophyta</taxon>
        <taxon>Magnoliopsida</taxon>
        <taxon>eudicotyledons</taxon>
        <taxon>Gunneridae</taxon>
        <taxon>Pentapetalae</taxon>
        <taxon>asterids</taxon>
        <taxon>lamiids</taxon>
        <taxon>Solanales</taxon>
        <taxon>Solanaceae</taxon>
        <taxon>Nicotianoideae</taxon>
        <taxon>Nicotianeae</taxon>
        <taxon>Nicotiana</taxon>
    </lineage>
</organism>
<keyword evidence="4" id="KW-1185">Reference proteome</keyword>